<dbReference type="Pfam" id="PF00520">
    <property type="entry name" value="Ion_trans"/>
    <property type="match status" value="1"/>
</dbReference>
<evidence type="ECO:0000259" key="7">
    <source>
        <dbReference type="Pfam" id="PF00520"/>
    </source>
</evidence>
<keyword evidence="10" id="KW-1185">Reference proteome</keyword>
<reference evidence="8" key="1">
    <citation type="submission" date="2022-10" db="EMBL/GenBank/DDBJ databases">
        <authorList>
            <person name="Chen Y."/>
            <person name="Dougan E. K."/>
            <person name="Chan C."/>
            <person name="Rhodes N."/>
            <person name="Thang M."/>
        </authorList>
    </citation>
    <scope>NUCLEOTIDE SEQUENCE</scope>
</reference>
<dbReference type="Gene3D" id="1.10.287.70">
    <property type="match status" value="1"/>
</dbReference>
<feature type="transmembrane region" description="Helical" evidence="6">
    <location>
        <begin position="283"/>
        <end position="307"/>
    </location>
</feature>
<dbReference type="GO" id="GO:0005248">
    <property type="term" value="F:voltage-gated sodium channel activity"/>
    <property type="evidence" value="ECO:0007669"/>
    <property type="project" value="TreeGrafter"/>
</dbReference>
<feature type="non-terminal residue" evidence="8">
    <location>
        <position position="430"/>
    </location>
</feature>
<dbReference type="PANTHER" id="PTHR10037">
    <property type="entry name" value="VOLTAGE-GATED CATION CHANNEL CALCIUM AND SODIUM"/>
    <property type="match status" value="1"/>
</dbReference>
<gene>
    <name evidence="8" type="ORF">C1SCF055_LOCUS23336</name>
</gene>
<dbReference type="EMBL" id="CAMXCT010002261">
    <property type="protein sequence ID" value="CAI3996904.1"/>
    <property type="molecule type" value="Genomic_DNA"/>
</dbReference>
<evidence type="ECO:0000256" key="6">
    <source>
        <dbReference type="SAM" id="Phobius"/>
    </source>
</evidence>
<feature type="transmembrane region" description="Helical" evidence="6">
    <location>
        <begin position="194"/>
        <end position="224"/>
    </location>
</feature>
<feature type="compositionally biased region" description="Low complexity" evidence="5">
    <location>
        <begin position="20"/>
        <end position="35"/>
    </location>
</feature>
<dbReference type="SUPFAM" id="SSF47473">
    <property type="entry name" value="EF-hand"/>
    <property type="match status" value="1"/>
</dbReference>
<dbReference type="OrthoDB" id="431720at2759"/>
<feature type="domain" description="Ion transport" evidence="7">
    <location>
        <begin position="61"/>
        <end position="305"/>
    </location>
</feature>
<dbReference type="InterPro" id="IPR027359">
    <property type="entry name" value="Volt_channel_dom_sf"/>
</dbReference>
<evidence type="ECO:0000256" key="1">
    <source>
        <dbReference type="ARBA" id="ARBA00004141"/>
    </source>
</evidence>
<feature type="region of interest" description="Disordered" evidence="5">
    <location>
        <begin position="1"/>
        <end position="39"/>
    </location>
</feature>
<comment type="caution">
    <text evidence="8">The sequence shown here is derived from an EMBL/GenBank/DDBJ whole genome shotgun (WGS) entry which is preliminary data.</text>
</comment>
<dbReference type="Proteomes" id="UP001152797">
    <property type="component" value="Unassembled WGS sequence"/>
</dbReference>
<dbReference type="EMBL" id="CAMXCT020002261">
    <property type="protein sequence ID" value="CAL1150279.1"/>
    <property type="molecule type" value="Genomic_DNA"/>
</dbReference>
<evidence type="ECO:0000313" key="10">
    <source>
        <dbReference type="Proteomes" id="UP001152797"/>
    </source>
</evidence>
<keyword evidence="2 6" id="KW-0812">Transmembrane</keyword>
<reference evidence="9 10" key="2">
    <citation type="submission" date="2024-05" db="EMBL/GenBank/DDBJ databases">
        <authorList>
            <person name="Chen Y."/>
            <person name="Shah S."/>
            <person name="Dougan E. K."/>
            <person name="Thang M."/>
            <person name="Chan C."/>
        </authorList>
    </citation>
    <scope>NUCLEOTIDE SEQUENCE [LARGE SCALE GENOMIC DNA]</scope>
</reference>
<dbReference type="EMBL" id="CAMXCT030002261">
    <property type="protein sequence ID" value="CAL4784216.1"/>
    <property type="molecule type" value="Genomic_DNA"/>
</dbReference>
<evidence type="ECO:0000256" key="2">
    <source>
        <dbReference type="ARBA" id="ARBA00022692"/>
    </source>
</evidence>
<evidence type="ECO:0000256" key="4">
    <source>
        <dbReference type="ARBA" id="ARBA00023136"/>
    </source>
</evidence>
<name>A0A9P1G0Y1_9DINO</name>
<sequence length="430" mass="48582">AGRQSDREIPHARTTQSSKRSSGVSQASRRSSISRSKTKSAMGLSHLMAGSFEERRCYLANYIENVTAVLVLMNSITMVMQLEFEGRLTGYQLGFGGGDAFAPIVPVLRYVDSAFVIMFTLELLIRVTLEKLYFFRDYANWFDMFLVLVGLVDMATSTLMEQGESVLQRLIRALKAFRSFRMIRSFRLFKGLRILARACQCFLSSLFWSMVMLVIFMMMGALLMGNLVQGYLEDSDVDSVDKEWVWMHYGTAYNAFYTFFEITLSGSWPAKVRPLLLKVSQGLFVFFALYITIIVFAVIRVIGAIFLRDTLDAAQNDAEHLVAERLKKKAQDVAKLEQVFRDIDVAVDESEDGIITEKVLSRVLSNPKCQAYFQTLDLDVNEGSALFRLLDQGDGEVTLDEFIQGIMRCRGPARAIDQVALHAEMTLAGR</sequence>
<dbReference type="Gene3D" id="1.20.120.350">
    <property type="entry name" value="Voltage-gated potassium channels. Chain C"/>
    <property type="match status" value="1"/>
</dbReference>
<dbReference type="InterPro" id="IPR043203">
    <property type="entry name" value="VGCC_Ca_Na"/>
</dbReference>
<keyword evidence="4 6" id="KW-0472">Membrane</keyword>
<dbReference type="GO" id="GO:0001518">
    <property type="term" value="C:voltage-gated sodium channel complex"/>
    <property type="evidence" value="ECO:0007669"/>
    <property type="project" value="TreeGrafter"/>
</dbReference>
<keyword evidence="3 6" id="KW-1133">Transmembrane helix</keyword>
<feature type="compositionally biased region" description="Basic and acidic residues" evidence="5">
    <location>
        <begin position="1"/>
        <end position="11"/>
    </location>
</feature>
<evidence type="ECO:0000313" key="8">
    <source>
        <dbReference type="EMBL" id="CAI3996904.1"/>
    </source>
</evidence>
<comment type="subcellular location">
    <subcellularLocation>
        <location evidence="1">Membrane</location>
        <topology evidence="1">Multi-pass membrane protein</topology>
    </subcellularLocation>
</comment>
<proteinExistence type="predicted"/>
<dbReference type="PANTHER" id="PTHR10037:SF62">
    <property type="entry name" value="SODIUM CHANNEL PROTEIN 60E"/>
    <property type="match status" value="1"/>
</dbReference>
<accession>A0A9P1G0Y1</accession>
<feature type="transmembrane region" description="Helical" evidence="6">
    <location>
        <begin position="110"/>
        <end position="129"/>
    </location>
</feature>
<dbReference type="AlphaFoldDB" id="A0A9P1G0Y1"/>
<dbReference type="Gene3D" id="1.10.238.10">
    <property type="entry name" value="EF-hand"/>
    <property type="match status" value="1"/>
</dbReference>
<organism evidence="8">
    <name type="scientific">Cladocopium goreaui</name>
    <dbReference type="NCBI Taxonomy" id="2562237"/>
    <lineage>
        <taxon>Eukaryota</taxon>
        <taxon>Sar</taxon>
        <taxon>Alveolata</taxon>
        <taxon>Dinophyceae</taxon>
        <taxon>Suessiales</taxon>
        <taxon>Symbiodiniaceae</taxon>
        <taxon>Cladocopium</taxon>
    </lineage>
</organism>
<feature type="transmembrane region" description="Helical" evidence="6">
    <location>
        <begin position="244"/>
        <end position="262"/>
    </location>
</feature>
<evidence type="ECO:0000256" key="5">
    <source>
        <dbReference type="SAM" id="MobiDB-lite"/>
    </source>
</evidence>
<dbReference type="InterPro" id="IPR011992">
    <property type="entry name" value="EF-hand-dom_pair"/>
</dbReference>
<evidence type="ECO:0000313" key="9">
    <source>
        <dbReference type="EMBL" id="CAL4784216.1"/>
    </source>
</evidence>
<dbReference type="InterPro" id="IPR005821">
    <property type="entry name" value="Ion_trans_dom"/>
</dbReference>
<protein>
    <recommendedName>
        <fullName evidence="7">Ion transport domain-containing protein</fullName>
    </recommendedName>
</protein>
<dbReference type="SUPFAM" id="SSF81324">
    <property type="entry name" value="Voltage-gated potassium channels"/>
    <property type="match status" value="1"/>
</dbReference>
<evidence type="ECO:0000256" key="3">
    <source>
        <dbReference type="ARBA" id="ARBA00022989"/>
    </source>
</evidence>